<feature type="region of interest" description="Disordered" evidence="10">
    <location>
        <begin position="67"/>
        <end position="88"/>
    </location>
</feature>
<keyword evidence="8" id="KW-0449">Lipoprotein</keyword>
<evidence type="ECO:0000313" key="12">
    <source>
        <dbReference type="Proteomes" id="UP001620626"/>
    </source>
</evidence>
<dbReference type="InterPro" id="IPR005225">
    <property type="entry name" value="Small_GTP-bd"/>
</dbReference>
<keyword evidence="3" id="KW-1003">Cell membrane</keyword>
<dbReference type="SMART" id="SM00176">
    <property type="entry name" value="RAN"/>
    <property type="match status" value="1"/>
</dbReference>
<dbReference type="SMART" id="SM00173">
    <property type="entry name" value="RAS"/>
    <property type="match status" value="1"/>
</dbReference>
<dbReference type="EMBL" id="JBICBT010001072">
    <property type="protein sequence ID" value="KAL3084631.1"/>
    <property type="molecule type" value="Genomic_DNA"/>
</dbReference>
<evidence type="ECO:0000256" key="2">
    <source>
        <dbReference type="ARBA" id="ARBA00008344"/>
    </source>
</evidence>
<feature type="region of interest" description="Disordered" evidence="10">
    <location>
        <begin position="1"/>
        <end position="31"/>
    </location>
</feature>
<evidence type="ECO:0000256" key="5">
    <source>
        <dbReference type="ARBA" id="ARBA00022741"/>
    </source>
</evidence>
<accession>A0ABD2IZD2</accession>
<keyword evidence="6" id="KW-0342">GTP-binding</keyword>
<dbReference type="PROSITE" id="PS51419">
    <property type="entry name" value="RAB"/>
    <property type="match status" value="1"/>
</dbReference>
<dbReference type="SMART" id="SM00175">
    <property type="entry name" value="RAB"/>
    <property type="match status" value="1"/>
</dbReference>
<dbReference type="Pfam" id="PF00071">
    <property type="entry name" value="Ras"/>
    <property type="match status" value="1"/>
</dbReference>
<evidence type="ECO:0000256" key="8">
    <source>
        <dbReference type="ARBA" id="ARBA00023288"/>
    </source>
</evidence>
<evidence type="ECO:0000256" key="1">
    <source>
        <dbReference type="ARBA" id="ARBA00004193"/>
    </source>
</evidence>
<dbReference type="GO" id="GO:0005525">
    <property type="term" value="F:GTP binding"/>
    <property type="evidence" value="ECO:0007669"/>
    <property type="project" value="UniProtKB-KW"/>
</dbReference>
<evidence type="ECO:0000256" key="6">
    <source>
        <dbReference type="ARBA" id="ARBA00023134"/>
    </source>
</evidence>
<organism evidence="11 12">
    <name type="scientific">Heterodera trifolii</name>
    <dbReference type="NCBI Taxonomy" id="157864"/>
    <lineage>
        <taxon>Eukaryota</taxon>
        <taxon>Metazoa</taxon>
        <taxon>Ecdysozoa</taxon>
        <taxon>Nematoda</taxon>
        <taxon>Chromadorea</taxon>
        <taxon>Rhabditida</taxon>
        <taxon>Tylenchina</taxon>
        <taxon>Tylenchomorpha</taxon>
        <taxon>Tylenchoidea</taxon>
        <taxon>Heteroderidae</taxon>
        <taxon>Heteroderinae</taxon>
        <taxon>Heterodera</taxon>
    </lineage>
</organism>
<sequence>MYFNNNCSNNNNYNHNNNEQNNSSNNYGQINANKTATTPLRSALKMNGHSANGKKQAHFPLLGSDLLPPSPPISSPASPHQSVPIPSTSSASAVTFAAGTFTDHRPRMPSAAATAEAVPDHRDQCLWQRAEVPPMTAMICTSSSNGTMANGKTNGTATEPFAMGNGRTMPMQGKKSGQKFPQHQQTPLRLVMVGSGGVGKSALTIQFVQQYFVSDYDPTIADSYTKCCFVDDALYKVEILDTAGQEEFAAMRDQHLRTGDGFLLVFSVTNAQSLDYVLRLRKVIERLKDRDHFPMILVGNKTDLEAQRKVSKTEAENLANQLQLTYLECSAKYRHNVDQIFHSLIRQIRQFRYIERRCNGGTAAANWTEETDQNNQQKKQNKRREVAKKKKDKGCRIQ</sequence>
<keyword evidence="9" id="KW-0636">Prenylation</keyword>
<dbReference type="PROSITE" id="PS51421">
    <property type="entry name" value="RAS"/>
    <property type="match status" value="1"/>
</dbReference>
<reference evidence="11 12" key="1">
    <citation type="submission" date="2024-10" db="EMBL/GenBank/DDBJ databases">
        <authorList>
            <person name="Kim D."/>
        </authorList>
    </citation>
    <scope>NUCLEOTIDE SEQUENCE [LARGE SCALE GENOMIC DNA]</scope>
    <source>
        <strain evidence="11">BH-2024</strain>
    </source>
</reference>
<dbReference type="AlphaFoldDB" id="A0ABD2IZD2"/>
<dbReference type="GO" id="GO:0005886">
    <property type="term" value="C:plasma membrane"/>
    <property type="evidence" value="ECO:0007669"/>
    <property type="project" value="UniProtKB-SubCell"/>
</dbReference>
<evidence type="ECO:0000256" key="10">
    <source>
        <dbReference type="SAM" id="MobiDB-lite"/>
    </source>
</evidence>
<dbReference type="FunFam" id="3.40.50.300:FF:000080">
    <property type="entry name" value="Ras-like GTPase Ras1"/>
    <property type="match status" value="1"/>
</dbReference>
<evidence type="ECO:0000256" key="4">
    <source>
        <dbReference type="ARBA" id="ARBA00022481"/>
    </source>
</evidence>
<dbReference type="PANTHER" id="PTHR24070">
    <property type="entry name" value="RAS, DI-RAS, AND RHEB FAMILY MEMBERS OF SMALL GTPASE SUPERFAMILY"/>
    <property type="match status" value="1"/>
</dbReference>
<feature type="compositionally biased region" description="Basic residues" evidence="10">
    <location>
        <begin position="379"/>
        <end position="398"/>
    </location>
</feature>
<feature type="region of interest" description="Disordered" evidence="10">
    <location>
        <begin position="369"/>
        <end position="398"/>
    </location>
</feature>
<dbReference type="PROSITE" id="PS51420">
    <property type="entry name" value="RHO"/>
    <property type="match status" value="1"/>
</dbReference>
<proteinExistence type="inferred from homology"/>
<evidence type="ECO:0000256" key="7">
    <source>
        <dbReference type="ARBA" id="ARBA00023136"/>
    </source>
</evidence>
<dbReference type="InterPro" id="IPR001806">
    <property type="entry name" value="Small_GTPase"/>
</dbReference>
<dbReference type="PRINTS" id="PR00449">
    <property type="entry name" value="RASTRNSFRMNG"/>
</dbReference>
<comment type="similarity">
    <text evidence="2">Belongs to the small GTPase superfamily. Ras family.</text>
</comment>
<keyword evidence="12" id="KW-1185">Reference proteome</keyword>
<dbReference type="NCBIfam" id="TIGR00231">
    <property type="entry name" value="small_GTP"/>
    <property type="match status" value="1"/>
</dbReference>
<keyword evidence="4" id="KW-0488">Methylation</keyword>
<dbReference type="InterPro" id="IPR020849">
    <property type="entry name" value="Small_GTPase_Ras-type"/>
</dbReference>
<dbReference type="SUPFAM" id="SSF52540">
    <property type="entry name" value="P-loop containing nucleoside triphosphate hydrolases"/>
    <property type="match status" value="1"/>
</dbReference>
<gene>
    <name evidence="11" type="ORF">niasHT_034670</name>
</gene>
<dbReference type="Proteomes" id="UP001620626">
    <property type="component" value="Unassembled WGS sequence"/>
</dbReference>
<protein>
    <submittedName>
        <fullName evidence="11">Uncharacterized protein</fullName>
    </submittedName>
</protein>
<feature type="compositionally biased region" description="Low complexity" evidence="10">
    <location>
        <begin position="1"/>
        <end position="26"/>
    </location>
</feature>
<evidence type="ECO:0000256" key="3">
    <source>
        <dbReference type="ARBA" id="ARBA00022475"/>
    </source>
</evidence>
<name>A0ABD2IZD2_9BILA</name>
<dbReference type="SMART" id="SM00174">
    <property type="entry name" value="RHO"/>
    <property type="match status" value="1"/>
</dbReference>
<dbReference type="InterPro" id="IPR027417">
    <property type="entry name" value="P-loop_NTPase"/>
</dbReference>
<evidence type="ECO:0000256" key="9">
    <source>
        <dbReference type="ARBA" id="ARBA00023289"/>
    </source>
</evidence>
<dbReference type="Gene3D" id="3.40.50.300">
    <property type="entry name" value="P-loop containing nucleotide triphosphate hydrolases"/>
    <property type="match status" value="1"/>
</dbReference>
<evidence type="ECO:0000313" key="11">
    <source>
        <dbReference type="EMBL" id="KAL3084631.1"/>
    </source>
</evidence>
<comment type="subcellular location">
    <subcellularLocation>
        <location evidence="1">Cell membrane</location>
        <topology evidence="1">Lipid-anchor</topology>
    </subcellularLocation>
</comment>
<keyword evidence="5" id="KW-0547">Nucleotide-binding</keyword>
<keyword evidence="7" id="KW-0472">Membrane</keyword>
<comment type="caution">
    <text evidence="11">The sequence shown here is derived from an EMBL/GenBank/DDBJ whole genome shotgun (WGS) entry which is preliminary data.</text>
</comment>